<dbReference type="EC" id="2.1.1.-" evidence="3"/>
<gene>
    <name evidence="5" type="ORF">A8926_6788</name>
</gene>
<dbReference type="GO" id="GO:0008170">
    <property type="term" value="F:N-methyltransferase activity"/>
    <property type="evidence" value="ECO:0007669"/>
    <property type="project" value="InterPro"/>
</dbReference>
<organism evidence="5 6">
    <name type="scientific">Saccharopolyspora spinosa</name>
    <dbReference type="NCBI Taxonomy" id="60894"/>
    <lineage>
        <taxon>Bacteria</taxon>
        <taxon>Bacillati</taxon>
        <taxon>Actinomycetota</taxon>
        <taxon>Actinomycetes</taxon>
        <taxon>Pseudonocardiales</taxon>
        <taxon>Pseudonocardiaceae</taxon>
        <taxon>Saccharopolyspora</taxon>
    </lineage>
</organism>
<evidence type="ECO:0000313" key="5">
    <source>
        <dbReference type="EMBL" id="PKW18672.1"/>
    </source>
</evidence>
<keyword evidence="6" id="KW-1185">Reference proteome</keyword>
<proteinExistence type="inferred from homology"/>
<dbReference type="EMBL" id="PJNB01000001">
    <property type="protein sequence ID" value="PKW18672.1"/>
    <property type="molecule type" value="Genomic_DNA"/>
</dbReference>
<dbReference type="InterPro" id="IPR029063">
    <property type="entry name" value="SAM-dependent_MTases_sf"/>
</dbReference>
<dbReference type="AlphaFoldDB" id="A0A2N3Y6V0"/>
<evidence type="ECO:0000256" key="2">
    <source>
        <dbReference type="ARBA" id="ARBA00022679"/>
    </source>
</evidence>
<comment type="similarity">
    <text evidence="3">Belongs to the N(4)/N(6)-methyltransferase family.</text>
</comment>
<dbReference type="InterPro" id="IPR001091">
    <property type="entry name" value="RM_Methyltransferase"/>
</dbReference>
<dbReference type="GO" id="GO:0003677">
    <property type="term" value="F:DNA binding"/>
    <property type="evidence" value="ECO:0007669"/>
    <property type="project" value="InterPro"/>
</dbReference>
<evidence type="ECO:0000259" key="4">
    <source>
        <dbReference type="Pfam" id="PF01555"/>
    </source>
</evidence>
<evidence type="ECO:0000256" key="1">
    <source>
        <dbReference type="ARBA" id="ARBA00022603"/>
    </source>
</evidence>
<reference evidence="5" key="1">
    <citation type="submission" date="2017-12" db="EMBL/GenBank/DDBJ databases">
        <title>Sequencing the genomes of 1000 Actinobacteria strains.</title>
        <authorList>
            <person name="Klenk H.-P."/>
        </authorList>
    </citation>
    <scope>NUCLEOTIDE SEQUENCE [LARGE SCALE GENOMIC DNA]</scope>
    <source>
        <strain evidence="5">DSM 44228</strain>
    </source>
</reference>
<dbReference type="InterPro" id="IPR002941">
    <property type="entry name" value="DNA_methylase_N4/N6"/>
</dbReference>
<dbReference type="STRING" id="994479.GCA_000194155_05251"/>
<protein>
    <recommendedName>
        <fullName evidence="3">Methyltransferase</fullName>
        <ecNumber evidence="3">2.1.1.-</ecNumber>
    </recommendedName>
</protein>
<evidence type="ECO:0000256" key="3">
    <source>
        <dbReference type="RuleBase" id="RU362026"/>
    </source>
</evidence>
<name>A0A2N3Y6V0_SACSN</name>
<keyword evidence="2" id="KW-0808">Transferase</keyword>
<dbReference type="RefSeq" id="WP_010310942.1">
    <property type="nucleotide sequence ID" value="NZ_CP061007.1"/>
</dbReference>
<dbReference type="OrthoDB" id="9773060at2"/>
<dbReference type="Pfam" id="PF01555">
    <property type="entry name" value="N6_N4_Mtase"/>
    <property type="match status" value="1"/>
</dbReference>
<dbReference type="PRINTS" id="PR00508">
    <property type="entry name" value="S21N4MTFRASE"/>
</dbReference>
<dbReference type="SUPFAM" id="SSF53335">
    <property type="entry name" value="S-adenosyl-L-methionine-dependent methyltransferases"/>
    <property type="match status" value="1"/>
</dbReference>
<evidence type="ECO:0000313" key="6">
    <source>
        <dbReference type="Proteomes" id="UP000233786"/>
    </source>
</evidence>
<comment type="caution">
    <text evidence="5">The sequence shown here is derived from an EMBL/GenBank/DDBJ whole genome shotgun (WGS) entry which is preliminary data.</text>
</comment>
<dbReference type="GO" id="GO:0032259">
    <property type="term" value="P:methylation"/>
    <property type="evidence" value="ECO:0007669"/>
    <property type="project" value="UniProtKB-KW"/>
</dbReference>
<sequence length="339" mass="36408">MNHIHPPSMPTPRSSTALRELPLTVWPTAQHVARTQRRGRYIPESTAHPAKMLPAIAAHAITAFTTPGDHVLDPMCGIGTTLVEAVHQGRDALGVEYEQRWVDVTQANLALAAQSGATGTGHVLHGDARHTLTRLAGAHTARVGLLVTSPPYGASLHGQITTASGGVRKRDYRYSHDRGNLAHRSLPTLLRGFTDILTTALPLLKPGGIVAITTRPFRHDGTLIDFPSLTLDAAINAGLEPIQRCIALLAGVRDGRLIPRTSFFQLDYIRKLRAHGIPAHAIAHEDVLILRRPPFPGSSVTPQGSEHYPAARPRPLSFVDTPSELVAAAVGSEPQGWAA</sequence>
<keyword evidence="1 5" id="KW-0489">Methyltransferase</keyword>
<accession>A0A2N3Y6V0</accession>
<dbReference type="Proteomes" id="UP000233786">
    <property type="component" value="Unassembled WGS sequence"/>
</dbReference>
<dbReference type="Gene3D" id="3.40.50.150">
    <property type="entry name" value="Vaccinia Virus protein VP39"/>
    <property type="match status" value="2"/>
</dbReference>
<feature type="domain" description="DNA methylase N-4/N-6" evidence="4">
    <location>
        <begin position="20"/>
        <end position="105"/>
    </location>
</feature>